<proteinExistence type="predicted"/>
<comment type="caution">
    <text evidence="2">The sequence shown here is derived from an EMBL/GenBank/DDBJ whole genome shotgun (WGS) entry which is preliminary data.</text>
</comment>
<sequence>WWACSTGLTPCVHGTTLNNTKSFCVLVQLVPRILYHTDEELFQAITGAKPSKWTKREPFTALTLSVLLGLGLAGTGTGISALAVQSSSYNHLRAAIDMDIQNLETSVAHLQKSLTSLAEVVLQNRRELDLLLLQQGGLCAELKEECCFYADHSGVIKESLAKVQEGLAKRKREREQSQGWFESWFNSSPWLTTLISTLLGPLLILVFILTFRRWVLNRLVTFIKKRINTVQI</sequence>
<dbReference type="InterPro" id="IPR018154">
    <property type="entry name" value="TLV/ENV_coat_polyprotein"/>
</dbReference>
<dbReference type="SUPFAM" id="SSF58069">
    <property type="entry name" value="Virus ectodomain"/>
    <property type="match status" value="1"/>
</dbReference>
<accession>A0A6G1B632</accession>
<evidence type="ECO:0000313" key="2">
    <source>
        <dbReference type="EMBL" id="KAF0883469.1"/>
    </source>
</evidence>
<dbReference type="Pfam" id="PF00429">
    <property type="entry name" value="TLV_coat"/>
    <property type="match status" value="1"/>
</dbReference>
<gene>
    <name evidence="2" type="primary">Env1_1</name>
    <name evidence="2" type="ORF">FOF47_R22643</name>
</gene>
<keyword evidence="1" id="KW-1133">Transmembrane helix</keyword>
<keyword evidence="3" id="KW-1185">Reference proteome</keyword>
<evidence type="ECO:0000313" key="3">
    <source>
        <dbReference type="Proteomes" id="UP000475037"/>
    </source>
</evidence>
<dbReference type="PANTHER" id="PTHR10424:SF82">
    <property type="entry name" value="ENVELOPE GLYCOPROTEIN-RELATED"/>
    <property type="match status" value="1"/>
</dbReference>
<name>A0A6G1B632_CROCR</name>
<organism evidence="2 3">
    <name type="scientific">Crocuta crocuta</name>
    <name type="common">Spotted hyena</name>
    <dbReference type="NCBI Taxonomy" id="9678"/>
    <lineage>
        <taxon>Eukaryota</taxon>
        <taxon>Metazoa</taxon>
        <taxon>Chordata</taxon>
        <taxon>Craniata</taxon>
        <taxon>Vertebrata</taxon>
        <taxon>Euteleostomi</taxon>
        <taxon>Mammalia</taxon>
        <taxon>Eutheria</taxon>
        <taxon>Laurasiatheria</taxon>
        <taxon>Carnivora</taxon>
        <taxon>Feliformia</taxon>
        <taxon>Hyaenidae</taxon>
        <taxon>Crocuta</taxon>
    </lineage>
</organism>
<protein>
    <submittedName>
        <fullName evidence="2">ENV1 protein</fullName>
    </submittedName>
</protein>
<feature type="transmembrane region" description="Helical" evidence="1">
    <location>
        <begin position="190"/>
        <end position="211"/>
    </location>
</feature>
<dbReference type="PANTHER" id="PTHR10424">
    <property type="entry name" value="VIRAL ENVELOPE PROTEIN"/>
    <property type="match status" value="1"/>
</dbReference>
<dbReference type="AlphaFoldDB" id="A0A6G1B632"/>
<feature type="non-terminal residue" evidence="2">
    <location>
        <position position="232"/>
    </location>
</feature>
<feature type="non-terminal residue" evidence="2">
    <location>
        <position position="1"/>
    </location>
</feature>
<dbReference type="EMBL" id="VOAJ01002076">
    <property type="protein sequence ID" value="KAF0883469.1"/>
    <property type="molecule type" value="Genomic_DNA"/>
</dbReference>
<dbReference type="Gene3D" id="1.10.287.210">
    <property type="match status" value="1"/>
</dbReference>
<evidence type="ECO:0000256" key="1">
    <source>
        <dbReference type="SAM" id="Phobius"/>
    </source>
</evidence>
<reference evidence="2 3" key="1">
    <citation type="submission" date="2019-11" db="EMBL/GenBank/DDBJ databases">
        <authorList>
            <person name="Yang C."/>
            <person name="Li F."/>
        </authorList>
    </citation>
    <scope>NUCLEOTIDE SEQUENCE [LARGE SCALE GENOMIC DNA]</scope>
    <source>
        <strain evidence="2">KB4526</strain>
        <tissue evidence="2">Muscle</tissue>
    </source>
</reference>
<keyword evidence="1" id="KW-0812">Transmembrane</keyword>
<feature type="transmembrane region" description="Helical" evidence="1">
    <location>
        <begin position="59"/>
        <end position="84"/>
    </location>
</feature>
<keyword evidence="1" id="KW-0472">Membrane</keyword>
<dbReference type="Proteomes" id="UP000475037">
    <property type="component" value="Unassembled WGS sequence"/>
</dbReference>